<organism evidence="1 2">
    <name type="scientific">Mucilaginibacter paludis DSM 18603</name>
    <dbReference type="NCBI Taxonomy" id="714943"/>
    <lineage>
        <taxon>Bacteria</taxon>
        <taxon>Pseudomonadati</taxon>
        <taxon>Bacteroidota</taxon>
        <taxon>Sphingobacteriia</taxon>
        <taxon>Sphingobacteriales</taxon>
        <taxon>Sphingobacteriaceae</taxon>
        <taxon>Mucilaginibacter</taxon>
    </lineage>
</organism>
<dbReference type="eggNOG" id="COG4874">
    <property type="taxonomic scope" value="Bacteria"/>
</dbReference>
<dbReference type="Proteomes" id="UP000002774">
    <property type="component" value="Chromosome"/>
</dbReference>
<dbReference type="AlphaFoldDB" id="H1Y1R1"/>
<reference evidence="1" key="1">
    <citation type="submission" date="2011-09" db="EMBL/GenBank/DDBJ databases">
        <title>The permanent draft genome of Mucilaginibacter paludis DSM 18603.</title>
        <authorList>
            <consortium name="US DOE Joint Genome Institute (JGI-PGF)"/>
            <person name="Lucas S."/>
            <person name="Han J."/>
            <person name="Lapidus A."/>
            <person name="Bruce D."/>
            <person name="Goodwin L."/>
            <person name="Pitluck S."/>
            <person name="Peters L."/>
            <person name="Kyrpides N."/>
            <person name="Mavromatis K."/>
            <person name="Ivanova N."/>
            <person name="Mikhailova N."/>
            <person name="Held B."/>
            <person name="Detter J.C."/>
            <person name="Tapia R."/>
            <person name="Han C."/>
            <person name="Land M."/>
            <person name="Hauser L."/>
            <person name="Markowitz V."/>
            <person name="Cheng J.-F."/>
            <person name="Hugenholtz P."/>
            <person name="Woyke T."/>
            <person name="Wu D."/>
            <person name="Tindall B."/>
            <person name="Brambilla E."/>
            <person name="Klenk H.-P."/>
            <person name="Eisen J.A."/>
        </authorList>
    </citation>
    <scope>NUCLEOTIDE SEQUENCE [LARGE SCALE GENOMIC DNA]</scope>
    <source>
        <strain evidence="1">DSM 18603</strain>
    </source>
</reference>
<accession>H1Y1R1</accession>
<sequence length="307" mass="34380">MSQLTSHLLMIRPVSFGFNEQTAESNAFQNRSADEQNIQAKALAEFDAFADKLRDNGLDVIVVDDTVEPHTPDSIFPNNWVSFHSDGSVYLYPMQAKNRRLERRADVIENLKKKFTVSKVDDLSYFENQNQFLEGTGSMVLDRVNKVAYACLSPRTDEQVITGFCRKSGYQAVLFNAVDEHGKAIYHTNVLMCIGDQFVVICLEAIPDVVQRDNLISLFANTHKEILVISQQQLNEFAGNMLELQNKAGQRLLVMSARAHASLTAEQIKILEKHCKIVSADLDMIESIGGGSARCMLAEVHLPLRVS</sequence>
<dbReference type="NCBIfam" id="NF046062">
    <property type="entry name" value="citrull_CtlX"/>
    <property type="match status" value="1"/>
</dbReference>
<dbReference type="InterPro" id="IPR014541">
    <property type="entry name" value="Amdntrnsf_FN0238"/>
</dbReference>
<dbReference type="SUPFAM" id="SSF55909">
    <property type="entry name" value="Pentein"/>
    <property type="match status" value="1"/>
</dbReference>
<evidence type="ECO:0008006" key="3">
    <source>
        <dbReference type="Google" id="ProtNLM"/>
    </source>
</evidence>
<keyword evidence="2" id="KW-1185">Reference proteome</keyword>
<dbReference type="PIRSF" id="PIRSF028188">
    <property type="entry name" value="Amdntrnsf_FN0238"/>
    <property type="match status" value="1"/>
</dbReference>
<dbReference type="Pfam" id="PF19420">
    <property type="entry name" value="DDAH_eukar"/>
    <property type="match status" value="1"/>
</dbReference>
<gene>
    <name evidence="1" type="ORF">Mucpa_0528</name>
</gene>
<evidence type="ECO:0000313" key="1">
    <source>
        <dbReference type="EMBL" id="EHQ24720.1"/>
    </source>
</evidence>
<proteinExistence type="predicted"/>
<dbReference type="HOGENOM" id="CLU_077407_0_0_10"/>
<dbReference type="EMBL" id="CM001403">
    <property type="protein sequence ID" value="EHQ24720.1"/>
    <property type="molecule type" value="Genomic_DNA"/>
</dbReference>
<dbReference type="Gene3D" id="3.75.10.10">
    <property type="entry name" value="L-arginine/glycine Amidinotransferase, Chain A"/>
    <property type="match status" value="1"/>
</dbReference>
<dbReference type="PANTHER" id="PTHR43224">
    <property type="entry name" value="AMIDINOTRANSFERASE"/>
    <property type="match status" value="1"/>
</dbReference>
<dbReference type="OrthoDB" id="9788268at2"/>
<dbReference type="RefSeq" id="WP_008504278.1">
    <property type="nucleotide sequence ID" value="NZ_CM001403.1"/>
</dbReference>
<protein>
    <recommendedName>
        <fullName evidence="3">Amidinotransferase</fullName>
    </recommendedName>
</protein>
<evidence type="ECO:0000313" key="2">
    <source>
        <dbReference type="Proteomes" id="UP000002774"/>
    </source>
</evidence>
<dbReference type="STRING" id="714943.Mucpa_0528"/>
<name>H1Y1R1_9SPHI</name>
<dbReference type="PANTHER" id="PTHR43224:SF1">
    <property type="entry name" value="AMIDINOTRANSFERASE"/>
    <property type="match status" value="1"/>
</dbReference>